<dbReference type="AlphaFoldDB" id="V9K9M5"/>
<dbReference type="SUPFAM" id="SSF90188">
    <property type="entry name" value="Somatomedin B domain"/>
    <property type="match status" value="2"/>
</dbReference>
<dbReference type="GO" id="GO:0008270">
    <property type="term" value="F:zinc ion binding"/>
    <property type="evidence" value="ECO:0007669"/>
    <property type="project" value="TreeGrafter"/>
</dbReference>
<reference evidence="15" key="1">
    <citation type="journal article" date="2014" name="Nature">
        <title>Elephant shark genome provides unique insights into gnathostome evolution.</title>
        <authorList>
            <consortium name="International Elephant Shark Genome Sequencing Consortium"/>
            <person name="Venkatesh B."/>
            <person name="Lee A.P."/>
            <person name="Ravi V."/>
            <person name="Maurya A.K."/>
            <person name="Lian M.M."/>
            <person name="Swann J.B."/>
            <person name="Ohta Y."/>
            <person name="Flajnik M.F."/>
            <person name="Sutoh Y."/>
            <person name="Kasahara M."/>
            <person name="Hoon S."/>
            <person name="Gangu V."/>
            <person name="Roy S.W."/>
            <person name="Irimia M."/>
            <person name="Korzh V."/>
            <person name="Kondrychyn I."/>
            <person name="Lim Z.W."/>
            <person name="Tay B.H."/>
            <person name="Tohari S."/>
            <person name="Kong K.W."/>
            <person name="Ho S."/>
            <person name="Lorente-Galdos B."/>
            <person name="Quilez J."/>
            <person name="Marques-Bonet T."/>
            <person name="Raney B.J."/>
            <person name="Ingham P.W."/>
            <person name="Tay A."/>
            <person name="Hillier L.W."/>
            <person name="Minx P."/>
            <person name="Boehm T."/>
            <person name="Wilson R.K."/>
            <person name="Brenner S."/>
            <person name="Warren W.C."/>
        </authorList>
    </citation>
    <scope>NUCLEOTIDE SEQUENCE</scope>
    <source>
        <tissue evidence="15">Brain</tissue>
    </source>
</reference>
<organism evidence="15">
    <name type="scientific">Callorhinchus milii</name>
    <name type="common">Ghost shark</name>
    <dbReference type="NCBI Taxonomy" id="7868"/>
    <lineage>
        <taxon>Eukaryota</taxon>
        <taxon>Metazoa</taxon>
        <taxon>Chordata</taxon>
        <taxon>Craniata</taxon>
        <taxon>Vertebrata</taxon>
        <taxon>Chondrichthyes</taxon>
        <taxon>Holocephali</taxon>
        <taxon>Chimaeriformes</taxon>
        <taxon>Callorhinchidae</taxon>
        <taxon>Callorhinchus</taxon>
    </lineage>
</organism>
<dbReference type="PROSITE" id="PS00524">
    <property type="entry name" value="SMB_1"/>
    <property type="match status" value="1"/>
</dbReference>
<keyword evidence="8" id="KW-0378">Hydrolase</keyword>
<dbReference type="InterPro" id="IPR001212">
    <property type="entry name" value="Somatomedin_B_dom"/>
</dbReference>
<evidence type="ECO:0000256" key="10">
    <source>
        <dbReference type="ARBA" id="ARBA00022837"/>
    </source>
</evidence>
<dbReference type="GO" id="GO:0006955">
    <property type="term" value="P:immune response"/>
    <property type="evidence" value="ECO:0007669"/>
    <property type="project" value="InterPro"/>
</dbReference>
<sequence length="906" mass="103141">MSNYTSVKLSQMISLLTIAVGVNVCLGMAVRRLQRSGEANNREDSARATSSAGSCRGRCFELQEATPPNCRCDNLCKSYNSCCLDFDQLCLKTGRGWECTKERCGETRNEDHACHCSEDCMAKKDCCTNYMAMCKGETRWLDDECEDLRVPDCPAGFVRPPLIIFSVDGFRASYMKKGAKVMPHIEKLRSCGSHAPYMRPVYPTKTFPNMYTLATGLYPESHGIVGNLMHDPVFDANFSLRGREKFNPRWWGGQPIWVTATSQALKAGTFFWPVVIPYERRIFTILQWLSLPDNERPYAYAFYSEQPDGYGHRFGPFSSEVTEALRTTDRIVGQLMNGLKQMKLHRCVNIIFLGDHGMEDAACERTEYLSNYLHNVDDIILFPGSLGRIRSRYSNSVKYDPKAVVANLTCRKPDQHFKPYLKMNLPKRLHYANNRRIEDVHLMVERKWLVARKPMDVTRKSGRCSFQGDHGYDNKINSMQTVFIGHGPSFKHRTKVPPFENIELYNVMCDLLGLTPAPNNGTHGSMNHLLRNPSFRPSMPDEISKPSFPVAAATVVDDLGCTCEEKNKGDELNKRLQSRGTEGPPTTLKADVRQIADEETLRLGATAAGNHYLESEFVNTRSYIQDLESTLIGLHRENKHLLYSRPAVTYRTKYYMLHHHGYESGYSETFLMPLWTSYTVPKLVEVSNLPDFLSNCVRPDVRISASHSQSCTGYRTNRQISYGFLYPPTLGSTLDAKYDALLTSNIVPMFPAFKRVWNYFHKVIVKKLALERNGINIISGPVFDYDYDGLRDTLDKVKRFVDGSIPIPTHFYSIITSCLDSTQAVDRCDGPLTATSFILPHRPDNDESCNSNEDESKWVEDLMKLHTARVRDIETLTGLDFYRRTTRAYPEILSLKTFLQTFESEI</sequence>
<dbReference type="PRINTS" id="PR00022">
    <property type="entry name" value="SOMATOMEDINB"/>
</dbReference>
<dbReference type="PROSITE" id="PS50958">
    <property type="entry name" value="SMB_2"/>
    <property type="match status" value="2"/>
</dbReference>
<dbReference type="FunFam" id="3.40.720.10:FF:000006">
    <property type="entry name" value="Ectonucleotide pyrophosphatase/phosphodiesterase family member 2"/>
    <property type="match status" value="1"/>
</dbReference>
<keyword evidence="13" id="KW-1133">Transmembrane helix</keyword>
<feature type="domain" description="SMB" evidence="14">
    <location>
        <begin position="95"/>
        <end position="139"/>
    </location>
</feature>
<evidence type="ECO:0000256" key="4">
    <source>
        <dbReference type="ARBA" id="ARBA00022525"/>
    </source>
</evidence>
<keyword evidence="5" id="KW-0479">Metal-binding</keyword>
<dbReference type="GO" id="GO:0034638">
    <property type="term" value="P:phosphatidylcholine catabolic process"/>
    <property type="evidence" value="ECO:0007669"/>
    <property type="project" value="TreeGrafter"/>
</dbReference>
<dbReference type="Gene3D" id="4.10.410.20">
    <property type="match status" value="2"/>
</dbReference>
<dbReference type="FunFam" id="4.10.410.20:FF:000002">
    <property type="entry name" value="Ectonucleotide pyrophosphatase/phosphodiesterase family member 2"/>
    <property type="match status" value="1"/>
</dbReference>
<comment type="similarity">
    <text evidence="3">Belongs to the nucleotide pyrophosphatase/phosphodiesterase family.</text>
</comment>
<feature type="transmembrane region" description="Helical" evidence="13">
    <location>
        <begin position="12"/>
        <end position="30"/>
    </location>
</feature>
<dbReference type="SMART" id="SM00477">
    <property type="entry name" value="NUC"/>
    <property type="match status" value="1"/>
</dbReference>
<dbReference type="EMBL" id="JW862045">
    <property type="protein sequence ID" value="AFO94562.1"/>
    <property type="molecule type" value="mRNA"/>
</dbReference>
<dbReference type="CDD" id="cd16018">
    <property type="entry name" value="Enpp"/>
    <property type="match status" value="1"/>
</dbReference>
<dbReference type="InterPro" id="IPR020436">
    <property type="entry name" value="SMB_chordata"/>
</dbReference>
<dbReference type="SUPFAM" id="SSF54060">
    <property type="entry name" value="His-Me finger endonucleases"/>
    <property type="match status" value="1"/>
</dbReference>
<keyword evidence="6" id="KW-0732">Signal</keyword>
<name>V9K9M5_CALMI</name>
<dbReference type="GO" id="GO:0004528">
    <property type="term" value="F:phosphodiesterase I activity"/>
    <property type="evidence" value="ECO:0007669"/>
    <property type="project" value="TreeGrafter"/>
</dbReference>
<dbReference type="Gene3D" id="3.40.720.10">
    <property type="entry name" value="Alkaline Phosphatase, subunit A"/>
    <property type="match status" value="1"/>
</dbReference>
<dbReference type="InterPro" id="IPR017850">
    <property type="entry name" value="Alkaline_phosphatase_core_sf"/>
</dbReference>
<evidence type="ECO:0000256" key="3">
    <source>
        <dbReference type="ARBA" id="ARBA00010594"/>
    </source>
</evidence>
<dbReference type="GO" id="GO:0005615">
    <property type="term" value="C:extracellular space"/>
    <property type="evidence" value="ECO:0007669"/>
    <property type="project" value="TreeGrafter"/>
</dbReference>
<dbReference type="InterPro" id="IPR001604">
    <property type="entry name" value="Endo_G_ENPP1-like_dom"/>
</dbReference>
<dbReference type="PANTHER" id="PTHR10151:SF21">
    <property type="entry name" value="ECTONUCLEOTIDE PYROPHOSPHATASE_PHOSPHODIESTERASE FAMILY MEMBER 2"/>
    <property type="match status" value="1"/>
</dbReference>
<dbReference type="GO" id="GO:0004622">
    <property type="term" value="F:phosphatidylcholine lysophospholipase activity"/>
    <property type="evidence" value="ECO:0007669"/>
    <property type="project" value="TreeGrafter"/>
</dbReference>
<dbReference type="GO" id="GO:0005044">
    <property type="term" value="F:scavenger receptor activity"/>
    <property type="evidence" value="ECO:0007669"/>
    <property type="project" value="InterPro"/>
</dbReference>
<keyword evidence="10" id="KW-0106">Calcium</keyword>
<dbReference type="SUPFAM" id="SSF53649">
    <property type="entry name" value="Alkaline phosphatase-like"/>
    <property type="match status" value="1"/>
</dbReference>
<dbReference type="InterPro" id="IPR020821">
    <property type="entry name" value="ENPP1-3/EXOG-like_nuc-like"/>
</dbReference>
<keyword evidence="12" id="KW-0325">Glycoprotein</keyword>
<dbReference type="GO" id="GO:0005509">
    <property type="term" value="F:calcium ion binding"/>
    <property type="evidence" value="ECO:0007669"/>
    <property type="project" value="TreeGrafter"/>
</dbReference>
<dbReference type="InterPro" id="IPR044925">
    <property type="entry name" value="His-Me_finger_sf"/>
</dbReference>
<evidence type="ECO:0000256" key="6">
    <source>
        <dbReference type="ARBA" id="ARBA00022729"/>
    </source>
</evidence>
<evidence type="ECO:0000256" key="9">
    <source>
        <dbReference type="ARBA" id="ARBA00022833"/>
    </source>
</evidence>
<evidence type="ECO:0000256" key="11">
    <source>
        <dbReference type="ARBA" id="ARBA00023157"/>
    </source>
</evidence>
<dbReference type="InterPro" id="IPR002591">
    <property type="entry name" value="Phosphodiest/P_Trfase"/>
</dbReference>
<dbReference type="PANTHER" id="PTHR10151">
    <property type="entry name" value="ECTONUCLEOTIDE PYROPHOSPHATASE/PHOSPHODIESTERASE"/>
    <property type="match status" value="1"/>
</dbReference>
<dbReference type="Pfam" id="PF01033">
    <property type="entry name" value="Somatomedin_B"/>
    <property type="match status" value="2"/>
</dbReference>
<dbReference type="InterPro" id="IPR044929">
    <property type="entry name" value="DNA/RNA_non-sp_Endonuclease_sf"/>
</dbReference>
<dbReference type="Gene3D" id="3.40.570.10">
    <property type="entry name" value="Extracellular Endonuclease, subunit A"/>
    <property type="match status" value="1"/>
</dbReference>
<comment type="cofactor">
    <cofactor evidence="1">
        <name>Zn(2+)</name>
        <dbReference type="ChEBI" id="CHEBI:29105"/>
    </cofactor>
</comment>
<keyword evidence="7" id="KW-0677">Repeat</keyword>
<dbReference type="Pfam" id="PF01663">
    <property type="entry name" value="Phosphodiest"/>
    <property type="match status" value="1"/>
</dbReference>
<evidence type="ECO:0000259" key="14">
    <source>
        <dbReference type="PROSITE" id="PS50958"/>
    </source>
</evidence>
<protein>
    <submittedName>
        <fullName evidence="15">Ectonucleotide pyrophosphatase/phosphodiesterase family member 2</fullName>
    </submittedName>
</protein>
<evidence type="ECO:0000256" key="8">
    <source>
        <dbReference type="ARBA" id="ARBA00022801"/>
    </source>
</evidence>
<dbReference type="CDD" id="cd00091">
    <property type="entry name" value="NUC"/>
    <property type="match status" value="1"/>
</dbReference>
<evidence type="ECO:0000256" key="1">
    <source>
        <dbReference type="ARBA" id="ARBA00001947"/>
    </source>
</evidence>
<dbReference type="Pfam" id="PF01223">
    <property type="entry name" value="Endonuclease_NS"/>
    <property type="match status" value="1"/>
</dbReference>
<dbReference type="GO" id="GO:0003676">
    <property type="term" value="F:nucleic acid binding"/>
    <property type="evidence" value="ECO:0007669"/>
    <property type="project" value="InterPro"/>
</dbReference>
<evidence type="ECO:0000256" key="5">
    <source>
        <dbReference type="ARBA" id="ARBA00022723"/>
    </source>
</evidence>
<keyword evidence="9" id="KW-0862">Zinc</keyword>
<keyword evidence="11" id="KW-1015">Disulfide bond</keyword>
<evidence type="ECO:0000256" key="2">
    <source>
        <dbReference type="ARBA" id="ARBA00004613"/>
    </source>
</evidence>
<evidence type="ECO:0000313" key="15">
    <source>
        <dbReference type="EMBL" id="AFO94562.1"/>
    </source>
</evidence>
<keyword evidence="4" id="KW-0964">Secreted</keyword>
<dbReference type="FunFam" id="4.10.410.20:FF:000001">
    <property type="entry name" value="Ectonucleotide pyrophosphatase/phosphodiesterase family member 2"/>
    <property type="match status" value="1"/>
</dbReference>
<proteinExistence type="evidence at transcript level"/>
<dbReference type="GO" id="GO:0047391">
    <property type="term" value="F:alkylglycerophosphoethanolamine phosphodiesterase activity"/>
    <property type="evidence" value="ECO:0007669"/>
    <property type="project" value="TreeGrafter"/>
</dbReference>
<comment type="subcellular location">
    <subcellularLocation>
        <location evidence="2">Secreted</location>
    </subcellularLocation>
</comment>
<evidence type="ECO:0000256" key="13">
    <source>
        <dbReference type="SAM" id="Phobius"/>
    </source>
</evidence>
<dbReference type="GO" id="GO:0030247">
    <property type="term" value="F:polysaccharide binding"/>
    <property type="evidence" value="ECO:0007669"/>
    <property type="project" value="InterPro"/>
</dbReference>
<keyword evidence="13" id="KW-0812">Transmembrane</keyword>
<dbReference type="InterPro" id="IPR036024">
    <property type="entry name" value="Somatomedin_B-like_dom_sf"/>
</dbReference>
<dbReference type="SMART" id="SM00201">
    <property type="entry name" value="SO"/>
    <property type="match status" value="2"/>
</dbReference>
<keyword evidence="13" id="KW-0472">Membrane</keyword>
<dbReference type="SMART" id="SM00892">
    <property type="entry name" value="Endonuclease_NS"/>
    <property type="match status" value="1"/>
</dbReference>
<feature type="domain" description="SMB" evidence="14">
    <location>
        <begin position="51"/>
        <end position="94"/>
    </location>
</feature>
<accession>V9K9M5</accession>
<evidence type="ECO:0000256" key="7">
    <source>
        <dbReference type="ARBA" id="ARBA00022737"/>
    </source>
</evidence>
<evidence type="ECO:0000256" key="12">
    <source>
        <dbReference type="ARBA" id="ARBA00023180"/>
    </source>
</evidence>